<dbReference type="PROSITE" id="PS51164">
    <property type="entry name" value="CBM1_2"/>
    <property type="match status" value="1"/>
</dbReference>
<comment type="caution">
    <text evidence="6">The sequence shown here is derived from an EMBL/GenBank/DDBJ whole genome shotgun (WGS) entry which is preliminary data.</text>
</comment>
<dbReference type="SUPFAM" id="SSF49899">
    <property type="entry name" value="Concanavalin A-like lectins/glucanases"/>
    <property type="match status" value="1"/>
</dbReference>
<feature type="region of interest" description="Disordered" evidence="4">
    <location>
        <begin position="224"/>
        <end position="249"/>
    </location>
</feature>
<dbReference type="InterPro" id="IPR051795">
    <property type="entry name" value="Glycosyl_Hydrlase_43"/>
</dbReference>
<comment type="subcellular location">
    <subcellularLocation>
        <location evidence="1">Secreted</location>
    </subcellularLocation>
</comment>
<proteinExistence type="predicted"/>
<dbReference type="GO" id="GO:0005576">
    <property type="term" value="C:extracellular region"/>
    <property type="evidence" value="ECO:0007669"/>
    <property type="project" value="UniProtKB-SubCell"/>
</dbReference>
<dbReference type="Gene3D" id="2.60.120.200">
    <property type="match status" value="1"/>
</dbReference>
<dbReference type="InterPro" id="IPR013320">
    <property type="entry name" value="ConA-like_dom_sf"/>
</dbReference>
<dbReference type="RefSeq" id="XP_043122660.1">
    <property type="nucleotide sequence ID" value="XM_043266725.1"/>
</dbReference>
<dbReference type="SUPFAM" id="SSF57180">
    <property type="entry name" value="Cellulose-binding domain"/>
    <property type="match status" value="1"/>
</dbReference>
<dbReference type="GO" id="GO:0030248">
    <property type="term" value="F:cellulose binding"/>
    <property type="evidence" value="ECO:0007669"/>
    <property type="project" value="InterPro"/>
</dbReference>
<dbReference type="GeneID" id="66929587"/>
<evidence type="ECO:0000313" key="6">
    <source>
        <dbReference type="EMBL" id="GIJ99473.1"/>
    </source>
</evidence>
<evidence type="ECO:0000313" key="7">
    <source>
        <dbReference type="Proteomes" id="UP000710440"/>
    </source>
</evidence>
<dbReference type="OrthoDB" id="2139957at2759"/>
<gene>
    <name evidence="6" type="ORF">Aspvir_001605</name>
</gene>
<protein>
    <recommendedName>
        <fullName evidence="5">CBM1 domain-containing protein</fullName>
    </recommendedName>
</protein>
<keyword evidence="7" id="KW-1185">Reference proteome</keyword>
<keyword evidence="2" id="KW-0964">Secreted</keyword>
<evidence type="ECO:0000256" key="4">
    <source>
        <dbReference type="SAM" id="MobiDB-lite"/>
    </source>
</evidence>
<dbReference type="Pfam" id="PF00734">
    <property type="entry name" value="CBM_1"/>
    <property type="match status" value="1"/>
</dbReference>
<accession>A0A9P3EZN7</accession>
<dbReference type="Proteomes" id="UP000710440">
    <property type="component" value="Unassembled WGS sequence"/>
</dbReference>
<dbReference type="Pfam" id="PF17851">
    <property type="entry name" value="GH43_C2"/>
    <property type="match status" value="1"/>
</dbReference>
<feature type="domain" description="CBM1" evidence="5">
    <location>
        <begin position="247"/>
        <end position="283"/>
    </location>
</feature>
<dbReference type="PANTHER" id="PTHR42812:SF15">
    <property type="entry name" value="HYDROLASE, PUTATIVE (AFU_ORTHOLOGUE AFUA_2G00930)-RELATED"/>
    <property type="match status" value="1"/>
</dbReference>
<dbReference type="PANTHER" id="PTHR42812">
    <property type="entry name" value="BETA-XYLOSIDASE"/>
    <property type="match status" value="1"/>
</dbReference>
<keyword evidence="3" id="KW-0732">Signal</keyword>
<evidence type="ECO:0000256" key="1">
    <source>
        <dbReference type="ARBA" id="ARBA00004613"/>
    </source>
</evidence>
<dbReference type="InterPro" id="IPR041542">
    <property type="entry name" value="GH43_C2"/>
</dbReference>
<evidence type="ECO:0000256" key="2">
    <source>
        <dbReference type="ARBA" id="ARBA00022525"/>
    </source>
</evidence>
<name>A0A9P3EZN7_ASPVI</name>
<organism evidence="6 7">
    <name type="scientific">Aspergillus viridinutans</name>
    <dbReference type="NCBI Taxonomy" id="75553"/>
    <lineage>
        <taxon>Eukaryota</taxon>
        <taxon>Fungi</taxon>
        <taxon>Dikarya</taxon>
        <taxon>Ascomycota</taxon>
        <taxon>Pezizomycotina</taxon>
        <taxon>Eurotiomycetes</taxon>
        <taxon>Eurotiomycetidae</taxon>
        <taxon>Eurotiales</taxon>
        <taxon>Aspergillaceae</taxon>
        <taxon>Aspergillus</taxon>
        <taxon>Aspergillus subgen. Fumigati</taxon>
    </lineage>
</organism>
<evidence type="ECO:0000259" key="5">
    <source>
        <dbReference type="PROSITE" id="PS51164"/>
    </source>
</evidence>
<reference evidence="6 7" key="1">
    <citation type="submission" date="2021-02" db="EMBL/GenBank/DDBJ databases">
        <title>Pan-genome distribution and transcriptional activeness of fungal secondary metabolism genes in Aspergillus section Fumigati.</title>
        <authorList>
            <person name="Takahashi H."/>
            <person name="Umemura M."/>
            <person name="Ninomiya A."/>
            <person name="Kusuya Y."/>
            <person name="Urayama S."/>
            <person name="Shimizu M."/>
            <person name="Watanabe A."/>
            <person name="Kamei K."/>
            <person name="Yaguchi T."/>
            <person name="Hagiwara D."/>
        </authorList>
    </citation>
    <scope>NUCLEOTIDE SEQUENCE [LARGE SCALE GENOMIC DNA]</scope>
    <source>
        <strain evidence="6 7">IFM 47045</strain>
    </source>
</reference>
<dbReference type="GO" id="GO:0005975">
    <property type="term" value="P:carbohydrate metabolic process"/>
    <property type="evidence" value="ECO:0007669"/>
    <property type="project" value="InterPro"/>
</dbReference>
<dbReference type="PROSITE" id="PS00562">
    <property type="entry name" value="CBM1_1"/>
    <property type="match status" value="1"/>
</dbReference>
<dbReference type="EMBL" id="BOPL01000001">
    <property type="protein sequence ID" value="GIJ99473.1"/>
    <property type="molecule type" value="Genomic_DNA"/>
</dbReference>
<dbReference type="AlphaFoldDB" id="A0A9P3EZN7"/>
<sequence>METSLHPETPVIQFPQINSCPPSLQGTTLGPQWEWNHNPDSSYYSVNNGLTLKTATVTTTLYAARNTLTHRILGPDSTATIELTISSMKAGDRSGLAMLRDSSAYVTVINNGGVFRVSMVAGLTMDASWNTLSTGSEVAGVNLSGSPSKIWLRAYANIQPGSGRTASFYYSTDGSSFQSIGTPYTLNNTWEFFMGYRYGIFNYATASLGGSVLVSSFEMESGAPSSGTTTTTASQPSTITTAPTAGATQSKWGQCGGSGWTGPTACASGSTCSSANAWYSQCL</sequence>
<dbReference type="InterPro" id="IPR000254">
    <property type="entry name" value="CBD"/>
</dbReference>
<feature type="compositionally biased region" description="Low complexity" evidence="4">
    <location>
        <begin position="224"/>
        <end position="245"/>
    </location>
</feature>
<dbReference type="InterPro" id="IPR035971">
    <property type="entry name" value="CBD_sf"/>
</dbReference>
<dbReference type="SMART" id="SM00236">
    <property type="entry name" value="fCBD"/>
    <property type="match status" value="1"/>
</dbReference>
<evidence type="ECO:0000256" key="3">
    <source>
        <dbReference type="ARBA" id="ARBA00022729"/>
    </source>
</evidence>